<accession>V6JDV7</accession>
<dbReference type="PATRIC" id="fig|1352936.5.peg.9595"/>
<keyword evidence="1" id="KW-0614">Plasmid</keyword>
<protein>
    <recommendedName>
        <fullName evidence="3">Recombinase zinc beta ribbon domain-containing protein</fullName>
    </recommendedName>
</protein>
<sequence>MFTVAAGYRDTLKDHHVSDIAQQWDNILAATSIECGHCHGPVSPPPPGTVDPHYLCLNNAFAVCAGAVMPALALEDYVAHHLLGEMAKPAVAEELTRGLVQYMELEQAAQQLELAEMEDRADAPAAAIDAKRAELRRHRRTERYLMDEDAFSPRWLAAWWNTMDARWKQRLCQIFFTKIELRAGPAPDSAALHDARIILHWRARI</sequence>
<dbReference type="HOGENOM" id="CLU_1336917_0_0_11"/>
<gene>
    <name evidence="1" type="ORF">M878_46140</name>
</gene>
<geneLocation type="plasmid" evidence="1 2">
    <name>pSros1</name>
</geneLocation>
<dbReference type="EMBL" id="AWQX01000401">
    <property type="protein sequence ID" value="EST17908.1"/>
    <property type="molecule type" value="Genomic_DNA"/>
</dbReference>
<proteinExistence type="predicted"/>
<evidence type="ECO:0000313" key="1">
    <source>
        <dbReference type="EMBL" id="EST17908.1"/>
    </source>
</evidence>
<keyword evidence="2" id="KW-1185">Reference proteome</keyword>
<dbReference type="RefSeq" id="WP_023554077.1">
    <property type="nucleotide sequence ID" value="NZ_CM002286.1"/>
</dbReference>
<dbReference type="AlphaFoldDB" id="V6JDV7"/>
<dbReference type="OrthoDB" id="3994622at2"/>
<name>V6JDV7_STRRC</name>
<evidence type="ECO:0000313" key="2">
    <source>
        <dbReference type="Proteomes" id="UP000017984"/>
    </source>
</evidence>
<dbReference type="Proteomes" id="UP000017984">
    <property type="component" value="Plasmid pSros1"/>
</dbReference>
<reference evidence="1 2" key="1">
    <citation type="journal article" date="2014" name="Genome Announc.">
        <title>Draft Genome Sequence of Streptomyces roseochromogenes subsp. oscitans DS 12.976, Producer of the Aminocoumarin Antibiotic Clorobiocin.</title>
        <authorList>
            <person name="Ruckert C."/>
            <person name="Kalinowski J."/>
            <person name="Heide L."/>
            <person name="Apel A.K."/>
        </authorList>
    </citation>
    <scope>NUCLEOTIDE SEQUENCE [LARGE SCALE GENOMIC DNA]</scope>
    <source>
        <strain evidence="1 2">DS 12.976</strain>
        <plasmid evidence="1">pSros1</plasmid>
    </source>
</reference>
<organism evidence="1 2">
    <name type="scientific">Streptomyces roseochromogenus subsp. oscitans DS 12.976</name>
    <dbReference type="NCBI Taxonomy" id="1352936"/>
    <lineage>
        <taxon>Bacteria</taxon>
        <taxon>Bacillati</taxon>
        <taxon>Actinomycetota</taxon>
        <taxon>Actinomycetes</taxon>
        <taxon>Kitasatosporales</taxon>
        <taxon>Streptomycetaceae</taxon>
        <taxon>Streptomyces</taxon>
    </lineage>
</organism>
<comment type="caution">
    <text evidence="1">The sequence shown here is derived from an EMBL/GenBank/DDBJ whole genome shotgun (WGS) entry which is preliminary data.</text>
</comment>
<evidence type="ECO:0008006" key="3">
    <source>
        <dbReference type="Google" id="ProtNLM"/>
    </source>
</evidence>